<reference evidence="1 2" key="1">
    <citation type="journal article" date="2015" name="Genome Announc.">
        <title>Expanding the biotechnology potential of lactobacilli through comparative genomics of 213 strains and associated genera.</title>
        <authorList>
            <person name="Sun Z."/>
            <person name="Harris H.M."/>
            <person name="McCann A."/>
            <person name="Guo C."/>
            <person name="Argimon S."/>
            <person name="Zhang W."/>
            <person name="Yang X."/>
            <person name="Jeffery I.B."/>
            <person name="Cooney J.C."/>
            <person name="Kagawa T.F."/>
            <person name="Liu W."/>
            <person name="Song Y."/>
            <person name="Salvetti E."/>
            <person name="Wrobel A."/>
            <person name="Rasinkangas P."/>
            <person name="Parkhill J."/>
            <person name="Rea M.C."/>
            <person name="O'Sullivan O."/>
            <person name="Ritari J."/>
            <person name="Douillard F.P."/>
            <person name="Paul Ross R."/>
            <person name="Yang R."/>
            <person name="Briner A.E."/>
            <person name="Felis G.E."/>
            <person name="de Vos W.M."/>
            <person name="Barrangou R."/>
            <person name="Klaenhammer T.R."/>
            <person name="Caufield P.W."/>
            <person name="Cui Y."/>
            <person name="Zhang H."/>
            <person name="O'Toole P.W."/>
        </authorList>
    </citation>
    <scope>NUCLEOTIDE SEQUENCE [LARGE SCALE GENOMIC DNA]</scope>
    <source>
        <strain evidence="1 2">DSM 23365</strain>
    </source>
</reference>
<dbReference type="PATRIC" id="fig|1423804.4.peg.1113"/>
<dbReference type="AlphaFoldDB" id="A0A0R2EZF1"/>
<dbReference type="STRING" id="1423804.FD14_GL001036"/>
<comment type="caution">
    <text evidence="1">The sequence shown here is derived from an EMBL/GenBank/DDBJ whole genome shotgun (WGS) entry which is preliminary data.</text>
</comment>
<proteinExistence type="predicted"/>
<evidence type="ECO:0000313" key="1">
    <source>
        <dbReference type="EMBL" id="KRN21518.1"/>
    </source>
</evidence>
<keyword evidence="2" id="KW-1185">Reference proteome</keyword>
<name>A0A0R2EZF1_9LACO</name>
<protein>
    <submittedName>
        <fullName evidence="1">Uncharacterized protein</fullName>
    </submittedName>
</protein>
<dbReference type="EMBL" id="AYZM01000112">
    <property type="protein sequence ID" value="KRN21518.1"/>
    <property type="molecule type" value="Genomic_DNA"/>
</dbReference>
<accession>A0A0R2EZF1</accession>
<dbReference type="RefSeq" id="WP_054736443.1">
    <property type="nucleotide sequence ID" value="NZ_AYZM01000112.1"/>
</dbReference>
<organism evidence="1 2">
    <name type="scientific">Secundilactobacillus similis DSM 23365 = JCM 2765</name>
    <dbReference type="NCBI Taxonomy" id="1423804"/>
    <lineage>
        <taxon>Bacteria</taxon>
        <taxon>Bacillati</taxon>
        <taxon>Bacillota</taxon>
        <taxon>Bacilli</taxon>
        <taxon>Lactobacillales</taxon>
        <taxon>Lactobacillaceae</taxon>
        <taxon>Secundilactobacillus</taxon>
    </lineage>
</organism>
<gene>
    <name evidence="1" type="ORF">FD14_GL001036</name>
</gene>
<sequence>MTPFSGRLTKQEINLINRLFTSGIVTAKVGAADTDSQVTHYLLYPQKIDHYLQYTFGYRIEHYNQCLLLNSNQLSLKSDEIAVILAFIRFVINNGTTDQAFEYQAPLMPIEAVLSGLHLNLRTSSKTQNRIIDILTTYLVNQFQVLDLQWFSDEIDSEGAGTQYWVYDDSFFSFAQLLVNHLNNQLTTPTKTIDPRQQLNRLLLSQFFLDATSDPHSWQFLQENRSLIAQEWSILTPYELEITDDYAIVLTHNRRPSQSQSTITAIGVARQLNAKGLNHTQLRQRIISEFHHHYHKPPTSADIGGALKQLWRLHLIQIIDHQYHKTNLTDRFSVSTNQADLNIRYSRQ</sequence>
<evidence type="ECO:0000313" key="2">
    <source>
        <dbReference type="Proteomes" id="UP000051442"/>
    </source>
</evidence>
<dbReference type="Proteomes" id="UP000051442">
    <property type="component" value="Unassembled WGS sequence"/>
</dbReference>